<name>A0AAV4XBD8_CAEEX</name>
<protein>
    <submittedName>
        <fullName evidence="1">Uncharacterized protein</fullName>
    </submittedName>
</protein>
<keyword evidence="2" id="KW-1185">Reference proteome</keyword>
<dbReference type="EMBL" id="BPLR01017400">
    <property type="protein sequence ID" value="GIY91290.1"/>
    <property type="molecule type" value="Genomic_DNA"/>
</dbReference>
<comment type="caution">
    <text evidence="1">The sequence shown here is derived from an EMBL/GenBank/DDBJ whole genome shotgun (WGS) entry which is preliminary data.</text>
</comment>
<organism evidence="1 2">
    <name type="scientific">Caerostris extrusa</name>
    <name type="common">Bark spider</name>
    <name type="synonym">Caerostris bankana</name>
    <dbReference type="NCBI Taxonomy" id="172846"/>
    <lineage>
        <taxon>Eukaryota</taxon>
        <taxon>Metazoa</taxon>
        <taxon>Ecdysozoa</taxon>
        <taxon>Arthropoda</taxon>
        <taxon>Chelicerata</taxon>
        <taxon>Arachnida</taxon>
        <taxon>Araneae</taxon>
        <taxon>Araneomorphae</taxon>
        <taxon>Entelegynae</taxon>
        <taxon>Araneoidea</taxon>
        <taxon>Araneidae</taxon>
        <taxon>Caerostris</taxon>
    </lineage>
</organism>
<sequence>MGQLPAAKSDSSLWVVWTFVSPFEIKFHWARSKQIGHLHAVRKTILSSRGAFCPLATKARRFTHSRRVAFRVIQMMWTDISSCTFLIGSSLVALPEPNFSGTPMDIDW</sequence>
<dbReference type="AlphaFoldDB" id="A0AAV4XBD8"/>
<proteinExistence type="predicted"/>
<reference evidence="1 2" key="1">
    <citation type="submission" date="2021-06" db="EMBL/GenBank/DDBJ databases">
        <title>Caerostris extrusa draft genome.</title>
        <authorList>
            <person name="Kono N."/>
            <person name="Arakawa K."/>
        </authorList>
    </citation>
    <scope>NUCLEOTIDE SEQUENCE [LARGE SCALE GENOMIC DNA]</scope>
</reference>
<gene>
    <name evidence="1" type="ORF">CEXT_53701</name>
</gene>
<evidence type="ECO:0000313" key="1">
    <source>
        <dbReference type="EMBL" id="GIY91290.1"/>
    </source>
</evidence>
<dbReference type="Proteomes" id="UP001054945">
    <property type="component" value="Unassembled WGS sequence"/>
</dbReference>
<evidence type="ECO:0000313" key="2">
    <source>
        <dbReference type="Proteomes" id="UP001054945"/>
    </source>
</evidence>
<accession>A0AAV4XBD8</accession>